<evidence type="ECO:0000313" key="4">
    <source>
        <dbReference type="Proteomes" id="UP001217838"/>
    </source>
</evidence>
<gene>
    <name evidence="3" type="ORF">POL58_28405</name>
</gene>
<name>A0ABT5BC39_9BACT</name>
<sequence length="253" mass="25376">MKPLTLLGLIAPLLIAACGDDGGTSTGTGATTDSTTGGSSETGTATEPTTGTGTATDTTGDSIGETTGLDTTSTSTPAPTSTDATDTAAVTDTDATTTSTTTTGDTTDGDTSSTDPSDSTTETPGGDALAITLKDIVIYANCMPIVDPDNILGFWTVTYDNSQGAATTSAELTKATITLSPDNMPSVHDITVAPDQSGPVGAGETLNQEQMKQQGAPTPGCAFCNQPYRLDLTFQSGGVDVPVVHEATLDCVF</sequence>
<evidence type="ECO:0008006" key="5">
    <source>
        <dbReference type="Google" id="ProtNLM"/>
    </source>
</evidence>
<reference evidence="3 4" key="1">
    <citation type="submission" date="2022-11" db="EMBL/GenBank/DDBJ databases">
        <title>Minimal conservation of predation-associated metabolite biosynthetic gene clusters underscores biosynthetic potential of Myxococcota including descriptions for ten novel species: Archangium lansinium sp. nov., Myxococcus landrumus sp. nov., Nannocystis bai.</title>
        <authorList>
            <person name="Ahearne A."/>
            <person name="Stevens C."/>
            <person name="Dowd S."/>
        </authorList>
    </citation>
    <scope>NUCLEOTIDE SEQUENCE [LARGE SCALE GENOMIC DNA]</scope>
    <source>
        <strain evidence="3 4">NCELM</strain>
    </source>
</reference>
<evidence type="ECO:0000313" key="3">
    <source>
        <dbReference type="EMBL" id="MDC0671702.1"/>
    </source>
</evidence>
<keyword evidence="4" id="KW-1185">Reference proteome</keyword>
<evidence type="ECO:0000256" key="1">
    <source>
        <dbReference type="SAM" id="MobiDB-lite"/>
    </source>
</evidence>
<dbReference type="EMBL" id="JAQNDN010000018">
    <property type="protein sequence ID" value="MDC0671702.1"/>
    <property type="molecule type" value="Genomic_DNA"/>
</dbReference>
<dbReference type="Proteomes" id="UP001217838">
    <property type="component" value="Unassembled WGS sequence"/>
</dbReference>
<evidence type="ECO:0000256" key="2">
    <source>
        <dbReference type="SAM" id="SignalP"/>
    </source>
</evidence>
<dbReference type="RefSeq" id="WP_272002314.1">
    <property type="nucleotide sequence ID" value="NZ_JAQNDN010000018.1"/>
</dbReference>
<organism evidence="3 4">
    <name type="scientific">Nannocystis radixulma</name>
    <dbReference type="NCBI Taxonomy" id="2995305"/>
    <lineage>
        <taxon>Bacteria</taxon>
        <taxon>Pseudomonadati</taxon>
        <taxon>Myxococcota</taxon>
        <taxon>Polyangia</taxon>
        <taxon>Nannocystales</taxon>
        <taxon>Nannocystaceae</taxon>
        <taxon>Nannocystis</taxon>
    </lineage>
</organism>
<feature type="signal peptide" evidence="2">
    <location>
        <begin position="1"/>
        <end position="16"/>
    </location>
</feature>
<protein>
    <recommendedName>
        <fullName evidence="5">Lipoprotein</fullName>
    </recommendedName>
</protein>
<accession>A0ABT5BC39</accession>
<proteinExistence type="predicted"/>
<feature type="region of interest" description="Disordered" evidence="1">
    <location>
        <begin position="21"/>
        <end position="126"/>
    </location>
</feature>
<dbReference type="PROSITE" id="PS51257">
    <property type="entry name" value="PROKAR_LIPOPROTEIN"/>
    <property type="match status" value="1"/>
</dbReference>
<comment type="caution">
    <text evidence="3">The sequence shown here is derived from an EMBL/GenBank/DDBJ whole genome shotgun (WGS) entry which is preliminary data.</text>
</comment>
<feature type="compositionally biased region" description="Low complexity" evidence="1">
    <location>
        <begin position="27"/>
        <end position="121"/>
    </location>
</feature>
<keyword evidence="2" id="KW-0732">Signal</keyword>
<feature type="chain" id="PRO_5047098149" description="Lipoprotein" evidence="2">
    <location>
        <begin position="17"/>
        <end position="253"/>
    </location>
</feature>